<comment type="caution">
    <text evidence="1">The sequence shown here is derived from an EMBL/GenBank/DDBJ whole genome shotgun (WGS) entry which is preliminary data.</text>
</comment>
<sequence>MKMIPGEGRTYYSSDKVWKASVNTNEEDILYPTEFLKNLCFPGIPNHDINLKVEIPATLSLATCYAMKINKSQGQTLTQVGLYLPKQEFTQGQLYVAISRVTTREGLTVLNANGNTKYQIFIKNIVYKEVFHNACPRVVEREEVEIH</sequence>
<feature type="non-terminal residue" evidence="1">
    <location>
        <position position="147"/>
    </location>
</feature>
<dbReference type="Gene3D" id="3.40.50.300">
    <property type="entry name" value="P-loop containing nucleotide triphosphate hydrolases"/>
    <property type="match status" value="1"/>
</dbReference>
<organism evidence="1">
    <name type="scientific">Solanum chilense</name>
    <name type="common">Tomato</name>
    <name type="synonym">Lycopersicon chilense</name>
    <dbReference type="NCBI Taxonomy" id="4083"/>
    <lineage>
        <taxon>Eukaryota</taxon>
        <taxon>Viridiplantae</taxon>
        <taxon>Streptophyta</taxon>
        <taxon>Embryophyta</taxon>
        <taxon>Tracheophyta</taxon>
        <taxon>Spermatophyta</taxon>
        <taxon>Magnoliopsida</taxon>
        <taxon>eudicotyledons</taxon>
        <taxon>Gunneridae</taxon>
        <taxon>Pentapetalae</taxon>
        <taxon>asterids</taxon>
        <taxon>lamiids</taxon>
        <taxon>Solanales</taxon>
        <taxon>Solanaceae</taxon>
        <taxon>Solanoideae</taxon>
        <taxon>Solaneae</taxon>
        <taxon>Solanum</taxon>
        <taxon>Solanum subgen. Lycopersicon</taxon>
    </lineage>
</organism>
<evidence type="ECO:0000313" key="1">
    <source>
        <dbReference type="EMBL" id="TMW98342.1"/>
    </source>
</evidence>
<protein>
    <submittedName>
        <fullName evidence="1">Uncharacterized protein</fullName>
    </submittedName>
</protein>
<reference evidence="1" key="1">
    <citation type="submission" date="2019-05" db="EMBL/GenBank/DDBJ databases">
        <title>The de novo reference genome and transcriptome assemblies of the wild tomato species Solanum chilense.</title>
        <authorList>
            <person name="Stam R."/>
            <person name="Nosenko T."/>
            <person name="Hoerger A.C."/>
            <person name="Stephan W."/>
            <person name="Seidel M.A."/>
            <person name="Kuhn J.M.M."/>
            <person name="Haberer G."/>
            <person name="Tellier A."/>
        </authorList>
    </citation>
    <scope>NUCLEOTIDE SEQUENCE</scope>
    <source>
        <tissue evidence="1">Mature leaves</tissue>
    </source>
</reference>
<name>A0A6N2BS38_SOLCI</name>
<dbReference type="PANTHER" id="PTHR23274:SF53">
    <property type="entry name" value="ATP-DEPENDENT DNA HELICASE"/>
    <property type="match status" value="1"/>
</dbReference>
<dbReference type="CDD" id="cd18809">
    <property type="entry name" value="SF1_C_RecD"/>
    <property type="match status" value="1"/>
</dbReference>
<gene>
    <name evidence="1" type="ORF">EJD97_004171</name>
</gene>
<dbReference type="GO" id="GO:0005657">
    <property type="term" value="C:replication fork"/>
    <property type="evidence" value="ECO:0007669"/>
    <property type="project" value="TreeGrafter"/>
</dbReference>
<accession>A0A6N2BS38</accession>
<dbReference type="EMBL" id="RXGB01001581">
    <property type="protein sequence ID" value="TMW98342.1"/>
    <property type="molecule type" value="Genomic_DNA"/>
</dbReference>
<dbReference type="InterPro" id="IPR027417">
    <property type="entry name" value="P-loop_NTPase"/>
</dbReference>
<proteinExistence type="predicted"/>
<dbReference type="PANTHER" id="PTHR23274">
    <property type="entry name" value="DNA HELICASE-RELATED"/>
    <property type="match status" value="1"/>
</dbReference>
<dbReference type="GO" id="GO:0006260">
    <property type="term" value="P:DNA replication"/>
    <property type="evidence" value="ECO:0007669"/>
    <property type="project" value="TreeGrafter"/>
</dbReference>
<dbReference type="SUPFAM" id="SSF52540">
    <property type="entry name" value="P-loop containing nucleoside triphosphate hydrolases"/>
    <property type="match status" value="1"/>
</dbReference>
<dbReference type="AlphaFoldDB" id="A0A6N2BS38"/>